<dbReference type="SUPFAM" id="SSF140453">
    <property type="entry name" value="EsxAB dimer-like"/>
    <property type="match status" value="1"/>
</dbReference>
<protein>
    <recommendedName>
        <fullName evidence="1">ESAT-6-like protein</fullName>
    </recommendedName>
</protein>
<dbReference type="NCBIfam" id="TIGR03930">
    <property type="entry name" value="WXG100_ESAT6"/>
    <property type="match status" value="1"/>
</dbReference>
<name>A0A3N2D8D9_9MICO</name>
<dbReference type="Gene3D" id="1.10.287.1060">
    <property type="entry name" value="ESAT-6-like"/>
    <property type="match status" value="1"/>
</dbReference>
<organism evidence="2 3">
    <name type="scientific">Salana multivorans</name>
    <dbReference type="NCBI Taxonomy" id="120377"/>
    <lineage>
        <taxon>Bacteria</taxon>
        <taxon>Bacillati</taxon>
        <taxon>Actinomycetota</taxon>
        <taxon>Actinomycetes</taxon>
        <taxon>Micrococcales</taxon>
        <taxon>Beutenbergiaceae</taxon>
        <taxon>Salana</taxon>
    </lineage>
</organism>
<keyword evidence="3" id="KW-1185">Reference proteome</keyword>
<dbReference type="OrthoDB" id="4278078at2"/>
<proteinExistence type="inferred from homology"/>
<evidence type="ECO:0000313" key="2">
    <source>
        <dbReference type="EMBL" id="ROR96053.1"/>
    </source>
</evidence>
<dbReference type="AlphaFoldDB" id="A0A3N2D8D9"/>
<dbReference type="InterPro" id="IPR036689">
    <property type="entry name" value="ESAT-6-like_sf"/>
</dbReference>
<reference evidence="2 3" key="1">
    <citation type="submission" date="2018-11" db="EMBL/GenBank/DDBJ databases">
        <title>Sequencing the genomes of 1000 actinobacteria strains.</title>
        <authorList>
            <person name="Klenk H.-P."/>
        </authorList>
    </citation>
    <scope>NUCLEOTIDE SEQUENCE [LARGE SCALE GENOMIC DNA]</scope>
    <source>
        <strain evidence="2 3">DSM 13521</strain>
    </source>
</reference>
<dbReference type="Proteomes" id="UP000275356">
    <property type="component" value="Unassembled WGS sequence"/>
</dbReference>
<gene>
    <name evidence="2" type="ORF">EDD28_0627</name>
</gene>
<dbReference type="EMBL" id="RKHQ01000001">
    <property type="protein sequence ID" value="ROR96053.1"/>
    <property type="molecule type" value="Genomic_DNA"/>
</dbReference>
<comment type="caution">
    <text evidence="2">The sequence shown here is derived from an EMBL/GenBank/DDBJ whole genome shotgun (WGS) entry which is preliminary data.</text>
</comment>
<accession>A0A3N2D8D9</accession>
<evidence type="ECO:0000256" key="1">
    <source>
        <dbReference type="RuleBase" id="RU362001"/>
    </source>
</evidence>
<dbReference type="Pfam" id="PF06013">
    <property type="entry name" value="WXG100"/>
    <property type="match status" value="1"/>
</dbReference>
<evidence type="ECO:0000313" key="3">
    <source>
        <dbReference type="Proteomes" id="UP000275356"/>
    </source>
</evidence>
<comment type="similarity">
    <text evidence="1">Belongs to the WXG100 family.</text>
</comment>
<dbReference type="InterPro" id="IPR010310">
    <property type="entry name" value="T7SS_ESAT-6-like"/>
</dbReference>
<sequence>MPELAFDPASIATASGDISTGASGVRRILDDMDAQLAPLRETWTGEASSAYTAAQSKWNAAIADMNLLLQDISRAVGDGGQNYDATERKNTARW</sequence>
<dbReference type="RefSeq" id="WP_123738286.1">
    <property type="nucleotide sequence ID" value="NZ_CALFQU010000012.1"/>
</dbReference>